<feature type="compositionally biased region" description="Basic and acidic residues" evidence="1">
    <location>
        <begin position="249"/>
        <end position="260"/>
    </location>
</feature>
<evidence type="ECO:0000256" key="1">
    <source>
        <dbReference type="SAM" id="MobiDB-lite"/>
    </source>
</evidence>
<proteinExistence type="predicted"/>
<feature type="compositionally biased region" description="Basic and acidic residues" evidence="1">
    <location>
        <begin position="176"/>
        <end position="187"/>
    </location>
</feature>
<dbReference type="OrthoDB" id="5372734at2759"/>
<accession>A0A5N6TXS8</accession>
<feature type="region of interest" description="Disordered" evidence="1">
    <location>
        <begin position="161"/>
        <end position="352"/>
    </location>
</feature>
<feature type="compositionally biased region" description="Polar residues" evidence="1">
    <location>
        <begin position="309"/>
        <end position="319"/>
    </location>
</feature>
<feature type="compositionally biased region" description="Basic and acidic residues" evidence="1">
    <location>
        <begin position="124"/>
        <end position="138"/>
    </location>
</feature>
<feature type="compositionally biased region" description="Polar residues" evidence="1">
    <location>
        <begin position="262"/>
        <end position="274"/>
    </location>
</feature>
<dbReference type="AlphaFoldDB" id="A0A5N6TXS8"/>
<organism evidence="2 3">
    <name type="scientific">Aspergillus avenaceus</name>
    <dbReference type="NCBI Taxonomy" id="36643"/>
    <lineage>
        <taxon>Eukaryota</taxon>
        <taxon>Fungi</taxon>
        <taxon>Dikarya</taxon>
        <taxon>Ascomycota</taxon>
        <taxon>Pezizomycotina</taxon>
        <taxon>Eurotiomycetes</taxon>
        <taxon>Eurotiomycetidae</taxon>
        <taxon>Eurotiales</taxon>
        <taxon>Aspergillaceae</taxon>
        <taxon>Aspergillus</taxon>
        <taxon>Aspergillus subgen. Circumdati</taxon>
    </lineage>
</organism>
<dbReference type="EMBL" id="ML742078">
    <property type="protein sequence ID" value="KAE8151127.1"/>
    <property type="molecule type" value="Genomic_DNA"/>
</dbReference>
<keyword evidence="3" id="KW-1185">Reference proteome</keyword>
<sequence length="352" mass="39313">MSDDEDYYDEYDEDIFWIEEPDPGVADDLAATANYDAIFFEDPSFEVEEYFSDWDDQSDDYYDEDPTAVRRQRAMGLWPNKPNHLRKADGVKTKTMPTPEKLRTKKSTLTTDIASFQGTVWKTPNDDTPPRQLHEPGDGEKVALLKNWREIFRSSHPALGRTRVRKVAPPYTNDMEPPRSRVGDGKMMDISSDENSGVSSLERLRETDVGSEDVSKTTSPAKSSASPPLTVHARRVVASPSDLPVNSKMLEHEYPIEGHDTAVQSSDPITSVPQPQEPRLDRHNSKSAPAPPVRSRKRKASDSVDDQESNGNSETTTTKPKSKRIASKKVGESVDPPTSSGPVRRSARNKAK</sequence>
<feature type="region of interest" description="Disordered" evidence="1">
    <location>
        <begin position="79"/>
        <end position="138"/>
    </location>
</feature>
<evidence type="ECO:0000313" key="2">
    <source>
        <dbReference type="EMBL" id="KAE8151127.1"/>
    </source>
</evidence>
<gene>
    <name evidence="2" type="ORF">BDV25DRAFT_153253</name>
</gene>
<protein>
    <submittedName>
        <fullName evidence="2">Uncharacterized protein</fullName>
    </submittedName>
</protein>
<evidence type="ECO:0000313" key="3">
    <source>
        <dbReference type="Proteomes" id="UP000325780"/>
    </source>
</evidence>
<dbReference type="Proteomes" id="UP000325780">
    <property type="component" value="Unassembled WGS sequence"/>
</dbReference>
<name>A0A5N6TXS8_ASPAV</name>
<feature type="compositionally biased region" description="Polar residues" evidence="1">
    <location>
        <begin position="107"/>
        <end position="122"/>
    </location>
</feature>
<feature type="compositionally biased region" description="Low complexity" evidence="1">
    <location>
        <begin position="216"/>
        <end position="228"/>
    </location>
</feature>
<reference evidence="2 3" key="1">
    <citation type="submission" date="2019-04" db="EMBL/GenBank/DDBJ databases">
        <title>Friends and foes A comparative genomics study of 23 Aspergillus species from section Flavi.</title>
        <authorList>
            <consortium name="DOE Joint Genome Institute"/>
            <person name="Kjaerbolling I."/>
            <person name="Vesth T."/>
            <person name="Frisvad J.C."/>
            <person name="Nybo J.L."/>
            <person name="Theobald S."/>
            <person name="Kildgaard S."/>
            <person name="Isbrandt T."/>
            <person name="Kuo A."/>
            <person name="Sato A."/>
            <person name="Lyhne E.K."/>
            <person name="Kogle M.E."/>
            <person name="Wiebenga A."/>
            <person name="Kun R.S."/>
            <person name="Lubbers R.J."/>
            <person name="Makela M.R."/>
            <person name="Barry K."/>
            <person name="Chovatia M."/>
            <person name="Clum A."/>
            <person name="Daum C."/>
            <person name="Haridas S."/>
            <person name="He G."/>
            <person name="LaButti K."/>
            <person name="Lipzen A."/>
            <person name="Mondo S."/>
            <person name="Riley R."/>
            <person name="Salamov A."/>
            <person name="Simmons B.A."/>
            <person name="Magnuson J.K."/>
            <person name="Henrissat B."/>
            <person name="Mortensen U.H."/>
            <person name="Larsen T.O."/>
            <person name="Devries R.P."/>
            <person name="Grigoriev I.V."/>
            <person name="Machida M."/>
            <person name="Baker S.E."/>
            <person name="Andersen M.R."/>
        </authorList>
    </citation>
    <scope>NUCLEOTIDE SEQUENCE [LARGE SCALE GENOMIC DNA]</scope>
    <source>
        <strain evidence="2 3">IBT 18842</strain>
    </source>
</reference>